<dbReference type="Proteomes" id="UP001149813">
    <property type="component" value="Unassembled WGS sequence"/>
</dbReference>
<evidence type="ECO:0000256" key="1">
    <source>
        <dbReference type="SAM" id="MobiDB-lite"/>
    </source>
</evidence>
<protein>
    <recommendedName>
        <fullName evidence="2">Ubiquitin-like domain-containing protein</fullName>
    </recommendedName>
</protein>
<dbReference type="SUPFAM" id="SSF54236">
    <property type="entry name" value="Ubiquitin-like"/>
    <property type="match status" value="1"/>
</dbReference>
<feature type="compositionally biased region" description="Low complexity" evidence="1">
    <location>
        <begin position="10"/>
        <end position="21"/>
    </location>
</feature>
<dbReference type="InterPro" id="IPR000626">
    <property type="entry name" value="Ubiquitin-like_dom"/>
</dbReference>
<dbReference type="InterPro" id="IPR029071">
    <property type="entry name" value="Ubiquitin-like_domsf"/>
</dbReference>
<feature type="region of interest" description="Disordered" evidence="1">
    <location>
        <begin position="44"/>
        <end position="63"/>
    </location>
</feature>
<dbReference type="AlphaFoldDB" id="A0A9W7XUV9"/>
<accession>A0A9W7XUV9</accession>
<evidence type="ECO:0000259" key="2">
    <source>
        <dbReference type="PROSITE" id="PS50053"/>
    </source>
</evidence>
<evidence type="ECO:0000313" key="3">
    <source>
        <dbReference type="EMBL" id="KAJ1721291.1"/>
    </source>
</evidence>
<dbReference type="Gene3D" id="3.10.20.90">
    <property type="entry name" value="Phosphatidylinositol 3-kinase Catalytic Subunit, Chain A, domain 1"/>
    <property type="match status" value="1"/>
</dbReference>
<dbReference type="Pfam" id="PF13881">
    <property type="entry name" value="Rad60-SLD_2"/>
    <property type="match status" value="1"/>
</dbReference>
<evidence type="ECO:0000313" key="4">
    <source>
        <dbReference type="Proteomes" id="UP001149813"/>
    </source>
</evidence>
<dbReference type="InterPro" id="IPR039540">
    <property type="entry name" value="UBL3-like_ubiquitin_dom"/>
</dbReference>
<comment type="caution">
    <text evidence="3">The sequence shown here is derived from an EMBL/GenBank/DDBJ whole genome shotgun (WGS) entry which is preliminary data.</text>
</comment>
<gene>
    <name evidence="3" type="ORF">LPJ53_004167</name>
</gene>
<proteinExistence type="predicted"/>
<feature type="region of interest" description="Disordered" evidence="1">
    <location>
        <begin position="1"/>
        <end position="21"/>
    </location>
</feature>
<dbReference type="EMBL" id="JANBOJ010000182">
    <property type="protein sequence ID" value="KAJ1721291.1"/>
    <property type="molecule type" value="Genomic_DNA"/>
</dbReference>
<feature type="domain" description="Ubiquitin-like" evidence="2">
    <location>
        <begin position="70"/>
        <end position="152"/>
    </location>
</feature>
<dbReference type="OrthoDB" id="5596184at2759"/>
<name>A0A9W7XUV9_9FUNG</name>
<keyword evidence="4" id="KW-1185">Reference proteome</keyword>
<reference evidence="3" key="1">
    <citation type="submission" date="2022-07" db="EMBL/GenBank/DDBJ databases">
        <title>Phylogenomic reconstructions and comparative analyses of Kickxellomycotina fungi.</title>
        <authorList>
            <person name="Reynolds N.K."/>
            <person name="Stajich J.E."/>
            <person name="Barry K."/>
            <person name="Grigoriev I.V."/>
            <person name="Crous P."/>
            <person name="Smith M.E."/>
        </authorList>
    </citation>
    <scope>NUCLEOTIDE SEQUENCE</scope>
    <source>
        <strain evidence="3">NBRC 32514</strain>
    </source>
</reference>
<dbReference type="PROSITE" id="PS50053">
    <property type="entry name" value="UBIQUITIN_2"/>
    <property type="match status" value="1"/>
</dbReference>
<organism evidence="3 4">
    <name type="scientific">Coemansia erecta</name>
    <dbReference type="NCBI Taxonomy" id="147472"/>
    <lineage>
        <taxon>Eukaryota</taxon>
        <taxon>Fungi</taxon>
        <taxon>Fungi incertae sedis</taxon>
        <taxon>Zoopagomycota</taxon>
        <taxon>Kickxellomycotina</taxon>
        <taxon>Kickxellomycetes</taxon>
        <taxon>Kickxellales</taxon>
        <taxon>Kickxellaceae</taxon>
        <taxon>Coemansia</taxon>
    </lineage>
</organism>
<sequence>MSQVALGSSAAGERPAPEFAAAAASATTSAGVISGGSSELSAPGLSDSAWKDSDENVGTGSSGQTAANAVKLVFLLHSGERAEREYKPTDTIYQVKAALVDNWPENFAAKPSATSDLRILYSGHFLDDKAVLADLIMRTLSTYLIAAAFLGTAAVVRANDYAAAGSADYASGDDSNDYAVADNNNNDYAVASNNNDYAVAANDDYAVASNDDYAVAPNNDYAVASNDDYNAGGGNDYATNAPYDDETTTVVIEGSSPCEPVVTPEFQTVVEDIVNTLVQYSTVVVQETQVAEVTQQVTNIQIQSVAAQQDALYQVTQTYVCPPPPTVTVNNVNNVWVTETATPTVQVVQTRVQPQVVVQPVTMTQEVQQVDVETQVIQEEATAVYTTNVHNMVQVVQQNVAQAQQVANAGAIVQNAGAYAPNAGAGVYVPNAGGYAPNGYVTADAGY</sequence>